<protein>
    <submittedName>
        <fullName evidence="3">Cdkn3 protein</fullName>
    </submittedName>
</protein>
<keyword evidence="4" id="KW-1185">Reference proteome</keyword>
<reference evidence="3" key="1">
    <citation type="submission" date="2021-02" db="EMBL/GenBank/DDBJ databases">
        <authorList>
            <person name="Dougan E. K."/>
            <person name="Rhodes N."/>
            <person name="Thang M."/>
            <person name="Chan C."/>
        </authorList>
    </citation>
    <scope>NUCLEOTIDE SEQUENCE</scope>
</reference>
<dbReference type="GO" id="GO:0016791">
    <property type="term" value="F:phosphatase activity"/>
    <property type="evidence" value="ECO:0007669"/>
    <property type="project" value="UniProtKB-ARBA"/>
</dbReference>
<comment type="caution">
    <text evidence="3">The sequence shown here is derived from an EMBL/GenBank/DDBJ whole genome shotgun (WGS) entry which is preliminary data.</text>
</comment>
<evidence type="ECO:0000313" key="3">
    <source>
        <dbReference type="EMBL" id="CAE7452853.1"/>
    </source>
</evidence>
<accession>A0A812RVB0</accession>
<dbReference type="Proteomes" id="UP000604046">
    <property type="component" value="Unassembled WGS sequence"/>
</dbReference>
<dbReference type="InterPro" id="IPR050561">
    <property type="entry name" value="PTP"/>
</dbReference>
<name>A0A812RVB0_9DINO</name>
<evidence type="ECO:0000259" key="2">
    <source>
        <dbReference type="PROSITE" id="PS50056"/>
    </source>
</evidence>
<dbReference type="EMBL" id="CAJNDS010002370">
    <property type="protein sequence ID" value="CAE7452853.1"/>
    <property type="molecule type" value="Genomic_DNA"/>
</dbReference>
<dbReference type="AlphaFoldDB" id="A0A812RVB0"/>
<dbReference type="InterPro" id="IPR029021">
    <property type="entry name" value="Prot-tyrosine_phosphatase-like"/>
</dbReference>
<dbReference type="PROSITE" id="PS50056">
    <property type="entry name" value="TYR_PHOSPHATASE_2"/>
    <property type="match status" value="1"/>
</dbReference>
<dbReference type="InterPro" id="IPR000387">
    <property type="entry name" value="Tyr_Pase_dom"/>
</dbReference>
<dbReference type="CDD" id="cd14505">
    <property type="entry name" value="CDKN3-like"/>
    <property type="match status" value="1"/>
</dbReference>
<dbReference type="OrthoDB" id="266663at2759"/>
<dbReference type="Pfam" id="PF22784">
    <property type="entry name" value="PTP-SAK"/>
    <property type="match status" value="1"/>
</dbReference>
<keyword evidence="1" id="KW-0378">Hydrolase</keyword>
<dbReference type="InterPro" id="IPR003595">
    <property type="entry name" value="Tyr_Pase_cat"/>
</dbReference>
<proteinExistence type="predicted"/>
<evidence type="ECO:0000313" key="4">
    <source>
        <dbReference type="Proteomes" id="UP000604046"/>
    </source>
</evidence>
<feature type="domain" description="Tyrosine specific protein phosphatases" evidence="2">
    <location>
        <begin position="147"/>
        <end position="206"/>
    </location>
</feature>
<gene>
    <name evidence="3" type="primary">Cdkn3</name>
    <name evidence="3" type="ORF">SNAT2548_LOCUS24840</name>
</gene>
<dbReference type="FunFam" id="3.90.190.10:FF:000157">
    <property type="entry name" value="Protein-tyrosine phosphatase"/>
    <property type="match status" value="1"/>
</dbReference>
<dbReference type="InterPro" id="IPR057023">
    <property type="entry name" value="PTP-SAK"/>
</dbReference>
<dbReference type="PANTHER" id="PTHR23339">
    <property type="entry name" value="TYROSINE SPECIFIC PROTEIN PHOSPHATASE AND DUAL SPECIFICITY PROTEIN PHOSPHATASE"/>
    <property type="match status" value="1"/>
</dbReference>
<dbReference type="Gene3D" id="3.90.190.10">
    <property type="entry name" value="Protein tyrosine phosphatase superfamily"/>
    <property type="match status" value="1"/>
</dbReference>
<dbReference type="SUPFAM" id="SSF52799">
    <property type="entry name" value="(Phosphotyrosine protein) phosphatases II"/>
    <property type="match status" value="1"/>
</dbReference>
<sequence>MAWALLADWLGTGYVGHWRSWLPDLQLRSGKSHTWRLASRSPRARQRTLEMYIVDIPEFSAQLAITPCPGKRDRDLGVDLDTIKSWGAQAVITLVQDDELRMLGVENMEKCVESRKMTWFHCPVPDFSAPGMFFEGCWVQRGDGAQVRQILRKGGKVVVHCRGGIGRAGTIASRLLIELGVADPKEALRRVRRARPGAVETWDQENHVLKVTAVDE</sequence>
<organism evidence="3 4">
    <name type="scientific">Symbiodinium natans</name>
    <dbReference type="NCBI Taxonomy" id="878477"/>
    <lineage>
        <taxon>Eukaryota</taxon>
        <taxon>Sar</taxon>
        <taxon>Alveolata</taxon>
        <taxon>Dinophyceae</taxon>
        <taxon>Suessiales</taxon>
        <taxon>Symbiodiniaceae</taxon>
        <taxon>Symbiodinium</taxon>
    </lineage>
</organism>
<dbReference type="SMART" id="SM00404">
    <property type="entry name" value="PTPc_motif"/>
    <property type="match status" value="1"/>
</dbReference>
<evidence type="ECO:0000256" key="1">
    <source>
        <dbReference type="ARBA" id="ARBA00022801"/>
    </source>
</evidence>